<evidence type="ECO:0000256" key="2">
    <source>
        <dbReference type="SAM" id="MobiDB-lite"/>
    </source>
</evidence>
<organism evidence="5">
    <name type="scientific">Vanderwaltozyma polyspora (strain ATCC 22028 / DSM 70294 / BCRC 21397 / CBS 2163 / NBRC 10782 / NRRL Y-8283 / UCD 57-17)</name>
    <name type="common">Kluyveromyces polysporus</name>
    <dbReference type="NCBI Taxonomy" id="436907"/>
    <lineage>
        <taxon>Eukaryota</taxon>
        <taxon>Fungi</taxon>
        <taxon>Dikarya</taxon>
        <taxon>Ascomycota</taxon>
        <taxon>Saccharomycotina</taxon>
        <taxon>Saccharomycetes</taxon>
        <taxon>Saccharomycetales</taxon>
        <taxon>Saccharomycetaceae</taxon>
        <taxon>Vanderwaltozyma</taxon>
    </lineage>
</organism>
<protein>
    <recommendedName>
        <fullName evidence="3">THUMP domain-containing protein</fullName>
    </recommendedName>
</protein>
<dbReference type="PhylomeDB" id="A7TQS8"/>
<evidence type="ECO:0000256" key="1">
    <source>
        <dbReference type="PROSITE-ProRule" id="PRU00529"/>
    </source>
</evidence>
<dbReference type="EMBL" id="DS480463">
    <property type="protein sequence ID" value="EDO15377.1"/>
    <property type="molecule type" value="Genomic_DNA"/>
</dbReference>
<sequence length="295" mass="34136">MSGKKRSHEGGKSGNQQQKKKYKVASGFIDPGTSGIYATCSRRHEKQAIQELGLLFEEKMTELYSKELKELNETEIDEDDEGIEKKKEELSIEDQIKQELADIQSKDSKVNKDGSIIKRKDPLNFIDLNCECVVFCKTRKPIVPEEFVSKIIKDLADPSSLEKRTRYVLKLTPITYSCNATMDQFILLLKRILTPHFHEGENATKKLKFAVDVTRRNFNTIERMDLITTVVKEVIQDGKYEHEVDLKNYDKLVLIECFKNNIGASVVDGSYTTKYRKFNVQQIYEQKFKDKDDKK</sequence>
<keyword evidence="1" id="KW-0694">RNA-binding</keyword>
<dbReference type="GeneID" id="5543454"/>
<dbReference type="InterPro" id="IPR004114">
    <property type="entry name" value="THUMP_dom"/>
</dbReference>
<dbReference type="HOGENOM" id="CLU_039352_2_2_1"/>
<gene>
    <name evidence="4" type="ORF">Kpol_460p12</name>
</gene>
<dbReference type="PROSITE" id="PS51165">
    <property type="entry name" value="THUMP"/>
    <property type="match status" value="1"/>
</dbReference>
<dbReference type="Gene3D" id="3.30.2300.10">
    <property type="entry name" value="THUMP superfamily"/>
    <property type="match status" value="1"/>
</dbReference>
<dbReference type="eggNOG" id="KOG3943">
    <property type="taxonomic scope" value="Eukaryota"/>
</dbReference>
<dbReference type="STRING" id="436907.A7TQS8"/>
<dbReference type="OrthoDB" id="367221at2759"/>
<dbReference type="CDD" id="cd11717">
    <property type="entry name" value="THUMP_THUMPD1_like"/>
    <property type="match status" value="1"/>
</dbReference>
<dbReference type="Pfam" id="PF02926">
    <property type="entry name" value="THUMP"/>
    <property type="match status" value="1"/>
</dbReference>
<feature type="domain" description="THUMP" evidence="3">
    <location>
        <begin position="156"/>
        <end position="268"/>
    </location>
</feature>
<dbReference type="SMART" id="SM00981">
    <property type="entry name" value="THUMP"/>
    <property type="match status" value="1"/>
</dbReference>
<proteinExistence type="predicted"/>
<dbReference type="OMA" id="MNEKACV"/>
<dbReference type="AlphaFoldDB" id="A7TQS8"/>
<keyword evidence="5" id="KW-1185">Reference proteome</keyword>
<evidence type="ECO:0000259" key="3">
    <source>
        <dbReference type="PROSITE" id="PS51165"/>
    </source>
</evidence>
<dbReference type="FunCoup" id="A7TQS8">
    <property type="interactions" value="927"/>
</dbReference>
<dbReference type="InterPro" id="IPR040183">
    <property type="entry name" value="THUMPD1-like"/>
</dbReference>
<accession>A7TQS8</accession>
<feature type="region of interest" description="Disordered" evidence="2">
    <location>
        <begin position="1"/>
        <end position="27"/>
    </location>
</feature>
<dbReference type="InParanoid" id="A7TQS8"/>
<dbReference type="SUPFAM" id="SSF143437">
    <property type="entry name" value="THUMP domain-like"/>
    <property type="match status" value="1"/>
</dbReference>
<reference evidence="4 5" key="1">
    <citation type="journal article" date="2007" name="Proc. Natl. Acad. Sci. U.S.A.">
        <title>Independent sorting-out of thousands of duplicated gene pairs in two yeast species descended from a whole-genome duplication.</title>
        <authorList>
            <person name="Scannell D.R."/>
            <person name="Frank A.C."/>
            <person name="Conant G.C."/>
            <person name="Byrne K.P."/>
            <person name="Woolfit M."/>
            <person name="Wolfe K.H."/>
        </authorList>
    </citation>
    <scope>NUCLEOTIDE SEQUENCE [LARGE SCALE GENOMIC DNA]</scope>
    <source>
        <strain evidence="5">ATCC 22028 / DSM 70294 / BCRC 21397 / CBS 2163 / NBRC 10782 / NRRL Y-8283 / UCD 57-17</strain>
    </source>
</reference>
<dbReference type="FunFam" id="3.30.2300.10:FF:000001">
    <property type="entry name" value="THUMP domain-containing protein 1"/>
    <property type="match status" value="1"/>
</dbReference>
<dbReference type="KEGG" id="vpo:Kpol_460p12"/>
<dbReference type="GO" id="GO:0051391">
    <property type="term" value="P:tRNA acetylation"/>
    <property type="evidence" value="ECO:0007669"/>
    <property type="project" value="EnsemblFungi"/>
</dbReference>
<dbReference type="Proteomes" id="UP000000267">
    <property type="component" value="Unassembled WGS sequence"/>
</dbReference>
<dbReference type="PANTHER" id="PTHR13452">
    <property type="entry name" value="THUMP DOMAIN CONTAINING PROTEIN 1-RELATED"/>
    <property type="match status" value="1"/>
</dbReference>
<evidence type="ECO:0000313" key="5">
    <source>
        <dbReference type="Proteomes" id="UP000000267"/>
    </source>
</evidence>
<evidence type="ECO:0000313" key="4">
    <source>
        <dbReference type="EMBL" id="EDO15377.1"/>
    </source>
</evidence>
<name>A7TQS8_VANPO</name>
<dbReference type="RefSeq" id="XP_001643235.1">
    <property type="nucleotide sequence ID" value="XM_001643185.1"/>
</dbReference>
<dbReference type="PANTHER" id="PTHR13452:SF10">
    <property type="entry name" value="THUMP DOMAIN-CONTAINING PROTEIN 1"/>
    <property type="match status" value="1"/>
</dbReference>
<dbReference type="GO" id="GO:0003723">
    <property type="term" value="F:RNA binding"/>
    <property type="evidence" value="ECO:0007669"/>
    <property type="project" value="UniProtKB-UniRule"/>
</dbReference>